<organism evidence="7 8">
    <name type="scientific">Perkinsus olseni</name>
    <name type="common">Perkinsus atlanticus</name>
    <dbReference type="NCBI Taxonomy" id="32597"/>
    <lineage>
        <taxon>Eukaryota</taxon>
        <taxon>Sar</taxon>
        <taxon>Alveolata</taxon>
        <taxon>Perkinsozoa</taxon>
        <taxon>Perkinsea</taxon>
        <taxon>Perkinsida</taxon>
        <taxon>Perkinsidae</taxon>
        <taxon>Perkinsus</taxon>
    </lineage>
</organism>
<dbReference type="EC" id="2.7.7.7" evidence="2"/>
<dbReference type="Pfam" id="PF00136">
    <property type="entry name" value="DNA_pol_B"/>
    <property type="match status" value="1"/>
</dbReference>
<evidence type="ECO:0000256" key="2">
    <source>
        <dbReference type="ARBA" id="ARBA00012417"/>
    </source>
</evidence>
<feature type="non-terminal residue" evidence="7">
    <location>
        <position position="1"/>
    </location>
</feature>
<dbReference type="GO" id="GO:0003688">
    <property type="term" value="F:DNA replication origin binding"/>
    <property type="evidence" value="ECO:0007669"/>
    <property type="project" value="TreeGrafter"/>
</dbReference>
<comment type="caution">
    <text evidence="7">The sequence shown here is derived from an EMBL/GenBank/DDBJ whole genome shotgun (WGS) entry which is preliminary data.</text>
</comment>
<dbReference type="InterPro" id="IPR006172">
    <property type="entry name" value="DNA-dir_DNA_pol_B"/>
</dbReference>
<keyword evidence="4" id="KW-0548">Nucleotidyltransferase</keyword>
<dbReference type="InterPro" id="IPR023211">
    <property type="entry name" value="DNA_pol_palm_dom_sf"/>
</dbReference>
<dbReference type="EMBL" id="JABANM010037981">
    <property type="protein sequence ID" value="KAF4679397.1"/>
    <property type="molecule type" value="Genomic_DNA"/>
</dbReference>
<dbReference type="SUPFAM" id="SSF56672">
    <property type="entry name" value="DNA/RNA polymerases"/>
    <property type="match status" value="1"/>
</dbReference>
<dbReference type="Gene3D" id="1.10.287.690">
    <property type="entry name" value="Helix hairpin bin"/>
    <property type="match status" value="1"/>
</dbReference>
<feature type="domain" description="DNA-directed DNA polymerase family B multifunctional" evidence="6">
    <location>
        <begin position="1"/>
        <end position="312"/>
    </location>
</feature>
<proteinExistence type="inferred from homology"/>
<dbReference type="InterPro" id="IPR006134">
    <property type="entry name" value="DNA-dir_DNA_pol_B_multi_dom"/>
</dbReference>
<evidence type="ECO:0000256" key="1">
    <source>
        <dbReference type="ARBA" id="ARBA00005755"/>
    </source>
</evidence>
<evidence type="ECO:0000313" key="8">
    <source>
        <dbReference type="Proteomes" id="UP000574390"/>
    </source>
</evidence>
<dbReference type="Proteomes" id="UP000574390">
    <property type="component" value="Unassembled WGS sequence"/>
</dbReference>
<evidence type="ECO:0000313" key="7">
    <source>
        <dbReference type="EMBL" id="KAF4679397.1"/>
    </source>
</evidence>
<protein>
    <recommendedName>
        <fullName evidence="2">DNA-directed DNA polymerase</fullName>
        <ecNumber evidence="2">2.7.7.7</ecNumber>
    </recommendedName>
</protein>
<dbReference type="NCBIfam" id="TIGR00592">
    <property type="entry name" value="pol2"/>
    <property type="match status" value="1"/>
</dbReference>
<feature type="non-terminal residue" evidence="7">
    <location>
        <position position="324"/>
    </location>
</feature>
<dbReference type="GO" id="GO:0000166">
    <property type="term" value="F:nucleotide binding"/>
    <property type="evidence" value="ECO:0007669"/>
    <property type="project" value="InterPro"/>
</dbReference>
<evidence type="ECO:0000256" key="5">
    <source>
        <dbReference type="ARBA" id="ARBA00022932"/>
    </source>
</evidence>
<accession>A0A7J6N7A0</accession>
<dbReference type="PANTHER" id="PTHR45861:SF1">
    <property type="entry name" value="DNA POLYMERASE ALPHA CATALYTIC SUBUNIT"/>
    <property type="match status" value="1"/>
</dbReference>
<dbReference type="GO" id="GO:0003682">
    <property type="term" value="F:chromatin binding"/>
    <property type="evidence" value="ECO:0007669"/>
    <property type="project" value="TreeGrafter"/>
</dbReference>
<dbReference type="GO" id="GO:1902975">
    <property type="term" value="P:mitotic DNA replication initiation"/>
    <property type="evidence" value="ECO:0007669"/>
    <property type="project" value="TreeGrafter"/>
</dbReference>
<dbReference type="InterPro" id="IPR042087">
    <property type="entry name" value="DNA_pol_B_thumb"/>
</dbReference>
<keyword evidence="5 7" id="KW-0239">DNA-directed DNA polymerase</keyword>
<dbReference type="PANTHER" id="PTHR45861">
    <property type="entry name" value="DNA POLYMERASE ALPHA CATALYTIC SUBUNIT"/>
    <property type="match status" value="1"/>
</dbReference>
<name>A0A7J6N7A0_PEROL</name>
<dbReference type="GO" id="GO:0006273">
    <property type="term" value="P:lagging strand elongation"/>
    <property type="evidence" value="ECO:0007669"/>
    <property type="project" value="TreeGrafter"/>
</dbReference>
<sequence length="324" mass="36183">NICFTTVDRLDAHDSALDENAGVIPELPKRAPGERDAVLPQVITRLVESRKDVKKLLKTCTNPKTGNQLDIRQKALKLTANSMYGCLGFSNSRFYAKPIAALITRTGRETLQATVDIVENHLRFDVVYGDTDSIFVHTGTEGFDQAMRIGGQIMAEVNKRYKKLELDIDGVFKRLLLLKKKKYAGVKVIDWAQGIAEKEYKGLDLVRRDWCPLSKKMGDEVLRCLLGLRAESQAPASASAENGPADVDRSAQEAERVVEWLHDYVKSISLKMDNDEIPLEDYIITKALTKMPADYPDAKSQAHVMVAKRMMDGGHVIRPGNEIP</sequence>
<comment type="similarity">
    <text evidence="1">Belongs to the DNA polymerase type-B family.</text>
</comment>
<dbReference type="Gene3D" id="3.90.1600.10">
    <property type="entry name" value="Palm domain of DNA polymerase"/>
    <property type="match status" value="1"/>
</dbReference>
<keyword evidence="3" id="KW-0808">Transferase</keyword>
<evidence type="ECO:0000256" key="3">
    <source>
        <dbReference type="ARBA" id="ARBA00022679"/>
    </source>
</evidence>
<dbReference type="GO" id="GO:0003887">
    <property type="term" value="F:DNA-directed DNA polymerase activity"/>
    <property type="evidence" value="ECO:0007669"/>
    <property type="project" value="UniProtKB-KW"/>
</dbReference>
<dbReference type="InterPro" id="IPR043502">
    <property type="entry name" value="DNA/RNA_pol_sf"/>
</dbReference>
<reference evidence="7 8" key="1">
    <citation type="submission" date="2020-04" db="EMBL/GenBank/DDBJ databases">
        <title>Perkinsus olseni comparative genomics.</title>
        <authorList>
            <person name="Bogema D.R."/>
        </authorList>
    </citation>
    <scope>NUCLEOTIDE SEQUENCE [LARGE SCALE GENOMIC DNA]</scope>
    <source>
        <strain evidence="7">ATCC PRA-205</strain>
    </source>
</reference>
<gene>
    <name evidence="7" type="primary">POL1_1</name>
    <name evidence="7" type="ORF">FOZ62_007420</name>
</gene>
<evidence type="ECO:0000256" key="4">
    <source>
        <dbReference type="ARBA" id="ARBA00022695"/>
    </source>
</evidence>
<dbReference type="GO" id="GO:0003697">
    <property type="term" value="F:single-stranded DNA binding"/>
    <property type="evidence" value="ECO:0007669"/>
    <property type="project" value="TreeGrafter"/>
</dbReference>
<dbReference type="InterPro" id="IPR017964">
    <property type="entry name" value="DNA-dir_DNA_pol_B_CS"/>
</dbReference>
<dbReference type="AlphaFoldDB" id="A0A7J6N7A0"/>
<dbReference type="Gene3D" id="1.10.132.60">
    <property type="entry name" value="DNA polymerase family B, C-terminal domain"/>
    <property type="match status" value="1"/>
</dbReference>
<dbReference type="GO" id="GO:0005658">
    <property type="term" value="C:alpha DNA polymerase:primase complex"/>
    <property type="evidence" value="ECO:0007669"/>
    <property type="project" value="TreeGrafter"/>
</dbReference>
<evidence type="ECO:0000259" key="6">
    <source>
        <dbReference type="Pfam" id="PF00136"/>
    </source>
</evidence>
<dbReference type="PRINTS" id="PR00106">
    <property type="entry name" value="DNAPOLB"/>
</dbReference>
<dbReference type="PROSITE" id="PS00116">
    <property type="entry name" value="DNA_POLYMERASE_B"/>
    <property type="match status" value="1"/>
</dbReference>
<dbReference type="GO" id="GO:0006272">
    <property type="term" value="P:leading strand elongation"/>
    <property type="evidence" value="ECO:0007669"/>
    <property type="project" value="TreeGrafter"/>
</dbReference>